<dbReference type="AlphaFoldDB" id="A0A2T4VZ14"/>
<feature type="transmembrane region" description="Helical" evidence="1">
    <location>
        <begin position="7"/>
        <end position="30"/>
    </location>
</feature>
<evidence type="ECO:0000256" key="1">
    <source>
        <dbReference type="SAM" id="Phobius"/>
    </source>
</evidence>
<evidence type="ECO:0000313" key="2">
    <source>
        <dbReference type="EMBL" id="PTL87005.1"/>
    </source>
</evidence>
<dbReference type="Proteomes" id="UP000240811">
    <property type="component" value="Unassembled WGS sequence"/>
</dbReference>
<keyword evidence="1" id="KW-1133">Transmembrane helix</keyword>
<reference evidence="3" key="1">
    <citation type="submission" date="2018-02" db="EMBL/GenBank/DDBJ databases">
        <title>Genome sequence of Candidatus Liberibacter europaeus.</title>
        <authorList>
            <person name="Frampton R.A."/>
            <person name="Thompson S.M."/>
            <person name="David C."/>
            <person name="Addison S.M."/>
            <person name="Smith G.R."/>
        </authorList>
    </citation>
    <scope>NUCLEOTIDE SEQUENCE [LARGE SCALE GENOMIC DNA]</scope>
</reference>
<keyword evidence="1" id="KW-0812">Transmembrane</keyword>
<gene>
    <name evidence="2" type="ORF">C4617_00955</name>
</gene>
<comment type="caution">
    <text evidence="2">The sequence shown here is derived from an EMBL/GenBank/DDBJ whole genome shotgun (WGS) entry which is preliminary data.</text>
</comment>
<dbReference type="Gene3D" id="3.30.160.150">
    <property type="entry name" value="Lipoprotein like domain"/>
    <property type="match status" value="1"/>
</dbReference>
<accession>A0A2T4VZ14</accession>
<protein>
    <recommendedName>
        <fullName evidence="4">LPS-assembly lipoprotein</fullName>
    </recommendedName>
</protein>
<proteinExistence type="predicted"/>
<name>A0A2T4VZ14_9HYPH</name>
<organism evidence="2 3">
    <name type="scientific">Candidatus Liberibacter europaeus</name>
    <dbReference type="NCBI Taxonomy" id="744859"/>
    <lineage>
        <taxon>Bacteria</taxon>
        <taxon>Pseudomonadati</taxon>
        <taxon>Pseudomonadota</taxon>
        <taxon>Alphaproteobacteria</taxon>
        <taxon>Hyphomicrobiales</taxon>
        <taxon>Rhizobiaceae</taxon>
        <taxon>Liberibacter</taxon>
    </lineage>
</organism>
<keyword evidence="1" id="KW-0472">Membrane</keyword>
<evidence type="ECO:0000313" key="3">
    <source>
        <dbReference type="Proteomes" id="UP000240811"/>
    </source>
</evidence>
<sequence>MLYSKNYILYLIITFYNCFCLVGCQIYPLYYTCNKRDKGYVNPITISISVTPIKQELYNNLNFLLSHVLTKNKYLIKINADLDKDQFVSNQGLFGNTGRISIQADYSVKAIAEKKILFNGHTNVTSTFDFSYQKFSKERIMKDKEKKSIKELAENISTDVITLIKSID</sequence>
<dbReference type="EMBL" id="PSQJ01000001">
    <property type="protein sequence ID" value="PTL87005.1"/>
    <property type="molecule type" value="Genomic_DNA"/>
</dbReference>
<evidence type="ECO:0008006" key="4">
    <source>
        <dbReference type="Google" id="ProtNLM"/>
    </source>
</evidence>